<protein>
    <submittedName>
        <fullName evidence="1">Uncharacterized protein</fullName>
    </submittedName>
</protein>
<comment type="caution">
    <text evidence="1">The sequence shown here is derived from an EMBL/GenBank/DDBJ whole genome shotgun (WGS) entry which is preliminary data.</text>
</comment>
<dbReference type="Proteomes" id="UP000216605">
    <property type="component" value="Unassembled WGS sequence"/>
</dbReference>
<dbReference type="AlphaFoldDB" id="A0A255ZLP6"/>
<dbReference type="OrthoDB" id="1255780at2"/>
<dbReference type="EMBL" id="NOXV01000197">
    <property type="protein sequence ID" value="OYQ42329.1"/>
    <property type="molecule type" value="Genomic_DNA"/>
</dbReference>
<sequence>MEDKRLKYVIVAVQDYRVHGYSNTLHTDKGYLIVVEDYPGGKESPRNLTNYRRIVFEKVFGEKFGHEAIILEPKSSLFLKLLTEMELKLKDLLKTQCRKFLEHLNYRYDEEVEFFGEKYVINGRNYLDKALRYFYEFYQNIKQFYDYNYPLYLVPATKEDEEKYYGNYDREDGYEPLKSKE</sequence>
<proteinExistence type="predicted"/>
<accession>A0A255ZLP6</accession>
<name>A0A255ZLP6_9FLAO</name>
<gene>
    <name evidence="1" type="ORF">CHU92_04080</name>
</gene>
<evidence type="ECO:0000313" key="1">
    <source>
        <dbReference type="EMBL" id="OYQ42329.1"/>
    </source>
</evidence>
<organism evidence="1 2">
    <name type="scientific">Flavobacterium cyanobacteriorum</name>
    <dbReference type="NCBI Taxonomy" id="2022802"/>
    <lineage>
        <taxon>Bacteria</taxon>
        <taxon>Pseudomonadati</taxon>
        <taxon>Bacteroidota</taxon>
        <taxon>Flavobacteriia</taxon>
        <taxon>Flavobacteriales</taxon>
        <taxon>Flavobacteriaceae</taxon>
        <taxon>Flavobacterium</taxon>
    </lineage>
</organism>
<reference evidence="1 2" key="1">
    <citation type="submission" date="2017-07" db="EMBL/GenBank/DDBJ databases">
        <title>Flavobacterium cyanobacteriorum sp. nov., isolated from cyanobacterial aggregates in a eutrophic lake.</title>
        <authorList>
            <person name="Cai H."/>
        </authorList>
    </citation>
    <scope>NUCLEOTIDE SEQUENCE [LARGE SCALE GENOMIC DNA]</scope>
    <source>
        <strain evidence="1 2">TH021</strain>
    </source>
</reference>
<evidence type="ECO:0000313" key="2">
    <source>
        <dbReference type="Proteomes" id="UP000216605"/>
    </source>
</evidence>
<dbReference type="RefSeq" id="WP_094412876.1">
    <property type="nucleotide sequence ID" value="NZ_NOXV01000197.1"/>
</dbReference>
<keyword evidence="2" id="KW-1185">Reference proteome</keyword>